<accession>A0AAV8UWX1</accession>
<dbReference type="InterPro" id="IPR002110">
    <property type="entry name" value="Ankyrin_rpt"/>
</dbReference>
<reference evidence="7 8" key="1">
    <citation type="journal article" date="2023" name="Nat. Commun.">
        <title>Origin of minicircular mitochondrial genomes in red algae.</title>
        <authorList>
            <person name="Lee Y."/>
            <person name="Cho C.H."/>
            <person name="Lee Y.M."/>
            <person name="Park S.I."/>
            <person name="Yang J.H."/>
            <person name="West J.A."/>
            <person name="Bhattacharya D."/>
            <person name="Yoon H.S."/>
        </authorList>
    </citation>
    <scope>NUCLEOTIDE SEQUENCE [LARGE SCALE GENOMIC DNA]</scope>
    <source>
        <strain evidence="7 8">CCMP1338</strain>
        <tissue evidence="7">Whole cell</tissue>
    </source>
</reference>
<feature type="repeat" description="ANK" evidence="4">
    <location>
        <begin position="182"/>
        <end position="214"/>
    </location>
</feature>
<dbReference type="Pfam" id="PF00887">
    <property type="entry name" value="ACBP"/>
    <property type="match status" value="1"/>
</dbReference>
<dbReference type="Pfam" id="PF12796">
    <property type="entry name" value="Ank_2"/>
    <property type="match status" value="1"/>
</dbReference>
<evidence type="ECO:0000256" key="5">
    <source>
        <dbReference type="SAM" id="Phobius"/>
    </source>
</evidence>
<evidence type="ECO:0000256" key="2">
    <source>
        <dbReference type="ARBA" id="ARBA00023043"/>
    </source>
</evidence>
<dbReference type="InterPro" id="IPR036770">
    <property type="entry name" value="Ankyrin_rpt-contain_sf"/>
</dbReference>
<dbReference type="Gene3D" id="1.20.80.10">
    <property type="match status" value="1"/>
</dbReference>
<name>A0AAV8UWX1_9RHOD</name>
<evidence type="ECO:0000313" key="7">
    <source>
        <dbReference type="EMBL" id="KAJ8907110.1"/>
    </source>
</evidence>
<dbReference type="Proteomes" id="UP001157974">
    <property type="component" value="Unassembled WGS sequence"/>
</dbReference>
<keyword evidence="5" id="KW-0472">Membrane</keyword>
<dbReference type="PANTHER" id="PTHR24119">
    <property type="entry name" value="ACYL-COA-BINDING DOMAIN-CONTAINING PROTEIN 6"/>
    <property type="match status" value="1"/>
</dbReference>
<protein>
    <recommendedName>
        <fullName evidence="6">ACB domain-containing protein</fullName>
    </recommendedName>
</protein>
<dbReference type="PANTHER" id="PTHR24119:SF0">
    <property type="entry name" value="ACYL-COA-BINDING DOMAIN-CONTAINING PROTEIN 6"/>
    <property type="match status" value="1"/>
</dbReference>
<dbReference type="SMART" id="SM00248">
    <property type="entry name" value="ANK"/>
    <property type="match status" value="2"/>
</dbReference>
<keyword evidence="5" id="KW-1133">Transmembrane helix</keyword>
<evidence type="ECO:0000256" key="3">
    <source>
        <dbReference type="ARBA" id="ARBA00023121"/>
    </source>
</evidence>
<keyword evidence="5" id="KW-0812">Transmembrane</keyword>
<keyword evidence="2 4" id="KW-0040">ANK repeat</keyword>
<dbReference type="PROSITE" id="PS50297">
    <property type="entry name" value="ANK_REP_REGION"/>
    <property type="match status" value="2"/>
</dbReference>
<dbReference type="PROSITE" id="PS51228">
    <property type="entry name" value="ACB_2"/>
    <property type="match status" value="1"/>
</dbReference>
<keyword evidence="1" id="KW-0677">Repeat</keyword>
<proteinExistence type="predicted"/>
<dbReference type="Gene3D" id="1.25.40.20">
    <property type="entry name" value="Ankyrin repeat-containing domain"/>
    <property type="match status" value="1"/>
</dbReference>
<dbReference type="InterPro" id="IPR035984">
    <property type="entry name" value="Acyl-CoA-binding_sf"/>
</dbReference>
<feature type="transmembrane region" description="Helical" evidence="5">
    <location>
        <begin position="248"/>
        <end position="267"/>
    </location>
</feature>
<dbReference type="SUPFAM" id="SSF47027">
    <property type="entry name" value="Acyl-CoA binding protein"/>
    <property type="match status" value="1"/>
</dbReference>
<dbReference type="EMBL" id="JAMWBK010000003">
    <property type="protein sequence ID" value="KAJ8907110.1"/>
    <property type="molecule type" value="Genomic_DNA"/>
</dbReference>
<gene>
    <name evidence="7" type="ORF">NDN08_003592</name>
</gene>
<keyword evidence="3" id="KW-0446">Lipid-binding</keyword>
<evidence type="ECO:0000313" key="8">
    <source>
        <dbReference type="Proteomes" id="UP001157974"/>
    </source>
</evidence>
<evidence type="ECO:0000256" key="4">
    <source>
        <dbReference type="PROSITE-ProRule" id="PRU00023"/>
    </source>
</evidence>
<dbReference type="GO" id="GO:0000062">
    <property type="term" value="F:fatty-acyl-CoA binding"/>
    <property type="evidence" value="ECO:0007669"/>
    <property type="project" value="InterPro"/>
</dbReference>
<evidence type="ECO:0000256" key="1">
    <source>
        <dbReference type="ARBA" id="ARBA00022737"/>
    </source>
</evidence>
<dbReference type="AlphaFoldDB" id="A0AAV8UWX1"/>
<evidence type="ECO:0000259" key="6">
    <source>
        <dbReference type="PROSITE" id="PS51228"/>
    </source>
</evidence>
<comment type="caution">
    <text evidence="7">The sequence shown here is derived from an EMBL/GenBank/DDBJ whole genome shotgun (WGS) entry which is preliminary data.</text>
</comment>
<dbReference type="SUPFAM" id="SSF48403">
    <property type="entry name" value="Ankyrin repeat"/>
    <property type="match status" value="1"/>
</dbReference>
<keyword evidence="8" id="KW-1185">Reference proteome</keyword>
<feature type="domain" description="ACB" evidence="6">
    <location>
        <begin position="4"/>
        <end position="90"/>
    </location>
</feature>
<dbReference type="InterPro" id="IPR014352">
    <property type="entry name" value="FERM/acyl-CoA-bd_prot_sf"/>
</dbReference>
<sequence>MTSLEEQFDEAVNSVSSGGVNLSSQEDQLKLYGYYTRVKKGVCEGPRPGPWELRKQAKYDAWKDASETAREDAMQEYIEIVGRLAAGSGGVKTNVQDKRPLGFAVDDEHKSGTGEVPPDICLYASQGDMKSLVHCVKAQKVSSNYVDAHGMTPLICAADRDHKDIVLYLLRNGALPNDSDMEGQTALHYAVLCDHVETAVLLVKYGAHMHYPDSEGETPFQLASDDTKQHLLNAEKSAERYNLLVNRVAVPTLFIATGAVLTAALIYQWKTWKRR</sequence>
<organism evidence="7 8">
    <name type="scientific">Rhodosorus marinus</name>
    <dbReference type="NCBI Taxonomy" id="101924"/>
    <lineage>
        <taxon>Eukaryota</taxon>
        <taxon>Rhodophyta</taxon>
        <taxon>Stylonematophyceae</taxon>
        <taxon>Stylonematales</taxon>
        <taxon>Stylonemataceae</taxon>
        <taxon>Rhodosorus</taxon>
    </lineage>
</organism>
<dbReference type="PROSITE" id="PS50088">
    <property type="entry name" value="ANK_REPEAT"/>
    <property type="match status" value="2"/>
</dbReference>
<dbReference type="InterPro" id="IPR000582">
    <property type="entry name" value="Acyl-CoA-binding_protein"/>
</dbReference>
<dbReference type="PRINTS" id="PR00689">
    <property type="entry name" value="ACOABINDINGP"/>
</dbReference>
<feature type="repeat" description="ANK" evidence="4">
    <location>
        <begin position="149"/>
        <end position="181"/>
    </location>
</feature>